<keyword evidence="2" id="KW-1185">Reference proteome</keyword>
<feature type="non-terminal residue" evidence="1">
    <location>
        <position position="121"/>
    </location>
</feature>
<name>A0AAD9CMP2_DISEL</name>
<organism evidence="1 2">
    <name type="scientific">Dissostichus eleginoides</name>
    <name type="common">Patagonian toothfish</name>
    <name type="synonym">Dissostichus amissus</name>
    <dbReference type="NCBI Taxonomy" id="100907"/>
    <lineage>
        <taxon>Eukaryota</taxon>
        <taxon>Metazoa</taxon>
        <taxon>Chordata</taxon>
        <taxon>Craniata</taxon>
        <taxon>Vertebrata</taxon>
        <taxon>Euteleostomi</taxon>
        <taxon>Actinopterygii</taxon>
        <taxon>Neopterygii</taxon>
        <taxon>Teleostei</taxon>
        <taxon>Neoteleostei</taxon>
        <taxon>Acanthomorphata</taxon>
        <taxon>Eupercaria</taxon>
        <taxon>Perciformes</taxon>
        <taxon>Notothenioidei</taxon>
        <taxon>Nototheniidae</taxon>
        <taxon>Dissostichus</taxon>
    </lineage>
</organism>
<comment type="caution">
    <text evidence="1">The sequence shown here is derived from an EMBL/GenBank/DDBJ whole genome shotgun (WGS) entry which is preliminary data.</text>
</comment>
<dbReference type="AlphaFoldDB" id="A0AAD9CMP2"/>
<sequence>GFPHPFVNQACSQLTEIVEDVGERDTDRKKRDNRDSFNSFWDECCTMWWDMVNRRISGALLLLQTAEASVVHTYPAIHLHLSASISPTQCGFKRTGALKSAVGSSFRHDVIRRESDSERER</sequence>
<protein>
    <submittedName>
        <fullName evidence="1">Dual specificity mitogen-activated protein kinase kinase 2</fullName>
    </submittedName>
</protein>
<keyword evidence="1" id="KW-0808">Transferase</keyword>
<dbReference type="EMBL" id="JASDAP010000004">
    <property type="protein sequence ID" value="KAK1904674.1"/>
    <property type="molecule type" value="Genomic_DNA"/>
</dbReference>
<evidence type="ECO:0000313" key="1">
    <source>
        <dbReference type="EMBL" id="KAK1904674.1"/>
    </source>
</evidence>
<dbReference type="GO" id="GO:0016301">
    <property type="term" value="F:kinase activity"/>
    <property type="evidence" value="ECO:0007669"/>
    <property type="project" value="UniProtKB-KW"/>
</dbReference>
<dbReference type="Proteomes" id="UP001228049">
    <property type="component" value="Unassembled WGS sequence"/>
</dbReference>
<evidence type="ECO:0000313" key="2">
    <source>
        <dbReference type="Proteomes" id="UP001228049"/>
    </source>
</evidence>
<proteinExistence type="predicted"/>
<keyword evidence="1" id="KW-0418">Kinase</keyword>
<reference evidence="1" key="1">
    <citation type="submission" date="2023-04" db="EMBL/GenBank/DDBJ databases">
        <title>Chromosome-level genome of Chaenocephalus aceratus.</title>
        <authorList>
            <person name="Park H."/>
        </authorList>
    </citation>
    <scope>NUCLEOTIDE SEQUENCE</scope>
    <source>
        <strain evidence="1">DE</strain>
        <tissue evidence="1">Muscle</tissue>
    </source>
</reference>
<feature type="non-terminal residue" evidence="1">
    <location>
        <position position="1"/>
    </location>
</feature>
<accession>A0AAD9CMP2</accession>
<gene>
    <name evidence="1" type="ORF">KUDE01_011855</name>
</gene>